<dbReference type="GO" id="GO:0042372">
    <property type="term" value="P:phylloquinone biosynthetic process"/>
    <property type="evidence" value="ECO:0007669"/>
    <property type="project" value="UniProtKB-UniRule"/>
</dbReference>
<gene>
    <name evidence="3" type="ORF">DSM106972_005300</name>
</gene>
<dbReference type="SUPFAM" id="SSF54637">
    <property type="entry name" value="Thioesterase/thiol ester dehydrase-isomerase"/>
    <property type="match status" value="1"/>
</dbReference>
<keyword evidence="4" id="KW-1185">Reference proteome</keyword>
<dbReference type="GO" id="GO:0061522">
    <property type="term" value="F:1,4-dihydroxy-2-naphthoyl-CoA thioesterase activity"/>
    <property type="evidence" value="ECO:0007669"/>
    <property type="project" value="UniProtKB-EC"/>
</dbReference>
<dbReference type="AlphaFoldDB" id="A0A3S1CT95"/>
<comment type="function">
    <text evidence="2">Catalyzes the hydrolysis of 1,4-dihydroxy-2-naphthoyl-CoA (DHNA-CoA) to 1,4-dihydroxy-2-naphthoate (DHNA), a reaction involved in phylloquinone (vitamin K1) biosynthesis.</text>
</comment>
<dbReference type="GO" id="GO:0047617">
    <property type="term" value="F:fatty acyl-CoA hydrolase activity"/>
    <property type="evidence" value="ECO:0007669"/>
    <property type="project" value="TreeGrafter"/>
</dbReference>
<dbReference type="CDD" id="cd00586">
    <property type="entry name" value="4HBT"/>
    <property type="match status" value="1"/>
</dbReference>
<dbReference type="PANTHER" id="PTHR31793:SF37">
    <property type="entry name" value="ACYL-COA THIOESTER HYDROLASE YBGC"/>
    <property type="match status" value="1"/>
</dbReference>
<dbReference type="OrthoDB" id="9800856at2"/>
<sequence>MPFIYHRTVRFQDTDAAGVLYFANVLKICHEAYEESLEASGIILKEFFTNPSVAYPIIHANVDFFRPITCGDKLKIRLIPQKLNEEKFEIDYEIIIADLVASKALTRHACIDTATRHKKQLPNVMNKWIQQYKFVPIF</sequence>
<comment type="catalytic activity">
    <reaction evidence="2">
        <text>1,4-dihydroxy-2-naphthoyl-CoA + H2O = 1,4-dihydroxy-2-naphthoate + CoA + H(+)</text>
        <dbReference type="Rhea" id="RHEA:26309"/>
        <dbReference type="ChEBI" id="CHEBI:11173"/>
        <dbReference type="ChEBI" id="CHEBI:15377"/>
        <dbReference type="ChEBI" id="CHEBI:15378"/>
        <dbReference type="ChEBI" id="CHEBI:57287"/>
        <dbReference type="ChEBI" id="CHEBI:58897"/>
        <dbReference type="EC" id="3.1.2.28"/>
    </reaction>
</comment>
<dbReference type="EC" id="3.1.2.28" evidence="2"/>
<reference evidence="3" key="2">
    <citation type="journal article" date="2019" name="Genome Biol. Evol.">
        <title>Day and night: Metabolic profiles and evolutionary relationships of six axenic non-marine cyanobacteria.</title>
        <authorList>
            <person name="Will S.E."/>
            <person name="Henke P."/>
            <person name="Boedeker C."/>
            <person name="Huang S."/>
            <person name="Brinkmann H."/>
            <person name="Rohde M."/>
            <person name="Jarek M."/>
            <person name="Friedl T."/>
            <person name="Seufert S."/>
            <person name="Schumacher M."/>
            <person name="Overmann J."/>
            <person name="Neumann-Schaal M."/>
            <person name="Petersen J."/>
        </authorList>
    </citation>
    <scope>NUCLEOTIDE SEQUENCE [LARGE SCALE GENOMIC DNA]</scope>
    <source>
        <strain evidence="3">PCC 7102</strain>
    </source>
</reference>
<evidence type="ECO:0000313" key="4">
    <source>
        <dbReference type="Proteomes" id="UP000271624"/>
    </source>
</evidence>
<dbReference type="InterPro" id="IPR050563">
    <property type="entry name" value="4-hydroxybenzoyl-CoA_TE"/>
</dbReference>
<dbReference type="HAMAP" id="MF_02101">
    <property type="entry name" value="DHNA_CoA_hydrolase"/>
    <property type="match status" value="1"/>
</dbReference>
<dbReference type="UniPathway" id="UPA00995"/>
<dbReference type="RefSeq" id="WP_127078566.1">
    <property type="nucleotide sequence ID" value="NZ_RSCL01000001.1"/>
</dbReference>
<comment type="caution">
    <text evidence="3">The sequence shown here is derived from an EMBL/GenBank/DDBJ whole genome shotgun (WGS) entry which is preliminary data.</text>
</comment>
<dbReference type="Gene3D" id="3.10.129.10">
    <property type="entry name" value="Hotdog Thioesterase"/>
    <property type="match status" value="1"/>
</dbReference>
<name>A0A3S1CT95_9CYAN</name>
<dbReference type="Pfam" id="PF13279">
    <property type="entry name" value="4HBT_2"/>
    <property type="match status" value="1"/>
</dbReference>
<dbReference type="InterPro" id="IPR022829">
    <property type="entry name" value="DHNA_CoA_hydrolase"/>
</dbReference>
<dbReference type="Proteomes" id="UP000271624">
    <property type="component" value="Unassembled WGS sequence"/>
</dbReference>
<protein>
    <recommendedName>
        <fullName evidence="2">1,4-dihydroxy-2-naphthoyl-CoA hydrolase</fullName>
        <shortName evidence="2">DHNA-CoA hydrolase</shortName>
        <ecNumber evidence="2">3.1.2.28</ecNumber>
    </recommendedName>
    <alternativeName>
        <fullName evidence="2">DHNA-CoA thioesterase</fullName>
    </alternativeName>
</protein>
<proteinExistence type="inferred from homology"/>
<keyword evidence="1 2" id="KW-0378">Hydrolase</keyword>
<dbReference type="InterPro" id="IPR029069">
    <property type="entry name" value="HotDog_dom_sf"/>
</dbReference>
<organism evidence="3 4">
    <name type="scientific">Dulcicalothrix desertica PCC 7102</name>
    <dbReference type="NCBI Taxonomy" id="232991"/>
    <lineage>
        <taxon>Bacteria</taxon>
        <taxon>Bacillati</taxon>
        <taxon>Cyanobacteriota</taxon>
        <taxon>Cyanophyceae</taxon>
        <taxon>Nostocales</taxon>
        <taxon>Calotrichaceae</taxon>
        <taxon>Dulcicalothrix</taxon>
    </lineage>
</organism>
<dbReference type="EMBL" id="RSCL01000001">
    <property type="protein sequence ID" value="RUT10035.1"/>
    <property type="molecule type" value="Genomic_DNA"/>
</dbReference>
<evidence type="ECO:0000256" key="1">
    <source>
        <dbReference type="ARBA" id="ARBA00022801"/>
    </source>
</evidence>
<comment type="pathway">
    <text evidence="2">Cofactor biosynthesis; phylloquinone biosynthesis.</text>
</comment>
<feature type="active site" evidence="2">
    <location>
        <position position="15"/>
    </location>
</feature>
<comment type="similarity">
    <text evidence="2">Belongs to the 4-hydroxybenzoyl-CoA thioesterase family. DHNA-CoA hydrolase subfamily.</text>
</comment>
<dbReference type="PANTHER" id="PTHR31793">
    <property type="entry name" value="4-HYDROXYBENZOYL-COA THIOESTERASE FAMILY MEMBER"/>
    <property type="match status" value="1"/>
</dbReference>
<accession>A0A3S1CT95</accession>
<evidence type="ECO:0000256" key="2">
    <source>
        <dbReference type="HAMAP-Rule" id="MF_02101"/>
    </source>
</evidence>
<evidence type="ECO:0000313" key="3">
    <source>
        <dbReference type="EMBL" id="RUT10035.1"/>
    </source>
</evidence>
<dbReference type="UniPathway" id="UPA01057">
    <property type="reaction ID" value="UER01033"/>
</dbReference>
<comment type="pathway">
    <text evidence="2">Quinol/quinone metabolism; 1,4-dihydroxy-2-naphthoate biosynthesis; 1,4-dihydroxy-2-naphthoate from chorismate: step 7/7.</text>
</comment>
<reference evidence="3" key="1">
    <citation type="submission" date="2018-12" db="EMBL/GenBank/DDBJ databases">
        <authorList>
            <person name="Will S."/>
            <person name="Neumann-Schaal M."/>
            <person name="Henke P."/>
        </authorList>
    </citation>
    <scope>NUCLEOTIDE SEQUENCE</scope>
    <source>
        <strain evidence="3">PCC 7102</strain>
    </source>
</reference>